<dbReference type="Pfam" id="PF07859">
    <property type="entry name" value="Abhydrolase_3"/>
    <property type="match status" value="1"/>
</dbReference>
<dbReference type="Proteomes" id="UP000246410">
    <property type="component" value="Unassembled WGS sequence"/>
</dbReference>
<proteinExistence type="inferred from homology"/>
<gene>
    <name evidence="4" type="ORF">DFR69_11496</name>
</gene>
<comment type="similarity">
    <text evidence="1">Belongs to the 'GDXG' lipolytic enzyme family.</text>
</comment>
<evidence type="ECO:0000256" key="2">
    <source>
        <dbReference type="ARBA" id="ARBA00022801"/>
    </source>
</evidence>
<dbReference type="PANTHER" id="PTHR48081:SF30">
    <property type="entry name" value="ACETYL-HYDROLASE LIPR-RELATED"/>
    <property type="match status" value="1"/>
</dbReference>
<organism evidence="4 5">
    <name type="scientific">Nocardia neocaledoniensis</name>
    <dbReference type="NCBI Taxonomy" id="236511"/>
    <lineage>
        <taxon>Bacteria</taxon>
        <taxon>Bacillati</taxon>
        <taxon>Actinomycetota</taxon>
        <taxon>Actinomycetes</taxon>
        <taxon>Mycobacteriales</taxon>
        <taxon>Nocardiaceae</taxon>
        <taxon>Nocardia</taxon>
    </lineage>
</organism>
<keyword evidence="5" id="KW-1185">Reference proteome</keyword>
<protein>
    <submittedName>
        <fullName evidence="4">Acetyl esterase/lipase</fullName>
    </submittedName>
</protein>
<dbReference type="SUPFAM" id="SSF53474">
    <property type="entry name" value="alpha/beta-Hydrolases"/>
    <property type="match status" value="1"/>
</dbReference>
<dbReference type="RefSeq" id="WP_110040811.1">
    <property type="nucleotide sequence ID" value="NZ_QGTL01000014.1"/>
</dbReference>
<evidence type="ECO:0000313" key="5">
    <source>
        <dbReference type="Proteomes" id="UP000246410"/>
    </source>
</evidence>
<comment type="caution">
    <text evidence="4">The sequence shown here is derived from an EMBL/GenBank/DDBJ whole genome shotgun (WGS) entry which is preliminary data.</text>
</comment>
<dbReference type="AlphaFoldDB" id="A0A317N5A0"/>
<evidence type="ECO:0000256" key="1">
    <source>
        <dbReference type="ARBA" id="ARBA00010515"/>
    </source>
</evidence>
<dbReference type="InterPro" id="IPR013094">
    <property type="entry name" value="AB_hydrolase_3"/>
</dbReference>
<keyword evidence="2" id="KW-0378">Hydrolase</keyword>
<dbReference type="PANTHER" id="PTHR48081">
    <property type="entry name" value="AB HYDROLASE SUPERFAMILY PROTEIN C4A8.06C"/>
    <property type="match status" value="1"/>
</dbReference>
<dbReference type="InterPro" id="IPR029058">
    <property type="entry name" value="AB_hydrolase_fold"/>
</dbReference>
<feature type="domain" description="Alpha/beta hydrolase fold-3" evidence="3">
    <location>
        <begin position="72"/>
        <end position="267"/>
    </location>
</feature>
<evidence type="ECO:0000259" key="3">
    <source>
        <dbReference type="Pfam" id="PF07859"/>
    </source>
</evidence>
<reference evidence="4 5" key="1">
    <citation type="submission" date="2018-05" db="EMBL/GenBank/DDBJ databases">
        <title>Genomic Encyclopedia of Type Strains, Phase IV (KMG-IV): sequencing the most valuable type-strain genomes for metagenomic binning, comparative biology and taxonomic classification.</title>
        <authorList>
            <person name="Goeker M."/>
        </authorList>
    </citation>
    <scope>NUCLEOTIDE SEQUENCE [LARGE SCALE GENOMIC DNA]</scope>
    <source>
        <strain evidence="4 5">DSM 44717</strain>
    </source>
</reference>
<dbReference type="GO" id="GO:0004806">
    <property type="term" value="F:triacylglycerol lipase activity"/>
    <property type="evidence" value="ECO:0007669"/>
    <property type="project" value="TreeGrafter"/>
</dbReference>
<dbReference type="Gene3D" id="3.40.50.1820">
    <property type="entry name" value="alpha/beta hydrolase"/>
    <property type="match status" value="1"/>
</dbReference>
<sequence>MSTTRTIFRKIIRHGLRPLLRPEVPLGVRRRATGALGVVRRLPRGTQVSRTRLGERAAERIDPAGVSGAGAVLYLHGGGYTIAGPPTHRALAAHLAASAGRPVYVLDYRLAPEHPFPAALDDAVAAYHDLLAAGYTDITVAGDSAGGGLSVAVALRLREAGAPAPDALLLISPWADLTLSDPWLDGRVDDMLPLGWLRQCAAAYAPDPTDPLASPVYADLRELPPVTVHVGAEEILRADAERLAEALRAAGVPVELTVFDGMWHVWHLHAGLFPEATSAVSALGAAVPRG</sequence>
<name>A0A317N5A0_9NOCA</name>
<evidence type="ECO:0000313" key="4">
    <source>
        <dbReference type="EMBL" id="PWV70129.1"/>
    </source>
</evidence>
<dbReference type="EMBL" id="QGTL01000014">
    <property type="protein sequence ID" value="PWV70129.1"/>
    <property type="molecule type" value="Genomic_DNA"/>
</dbReference>
<dbReference type="InterPro" id="IPR050300">
    <property type="entry name" value="GDXG_lipolytic_enzyme"/>
</dbReference>
<accession>A0A317N5A0</accession>